<keyword evidence="3" id="KW-0238">DNA-binding</keyword>
<dbReference type="InterPro" id="IPR051212">
    <property type="entry name" value="Type-I_RE_S_subunit"/>
</dbReference>
<keyword evidence="6" id="KW-1185">Reference proteome</keyword>
<feature type="domain" description="Type I restriction modification DNA specificity" evidence="4">
    <location>
        <begin position="60"/>
        <end position="181"/>
    </location>
</feature>
<dbReference type="AlphaFoldDB" id="A0A4R2PX21"/>
<evidence type="ECO:0000256" key="3">
    <source>
        <dbReference type="ARBA" id="ARBA00023125"/>
    </source>
</evidence>
<dbReference type="Gene3D" id="3.90.220.20">
    <property type="entry name" value="DNA methylase specificity domains"/>
    <property type="match status" value="2"/>
</dbReference>
<evidence type="ECO:0000313" key="6">
    <source>
        <dbReference type="Proteomes" id="UP000294835"/>
    </source>
</evidence>
<sequence>MPARYKTMVDTGNSFLGKMPSHWTVNRGAAFLYEKKVRNVGTASTNYLSLMANRGIILYEDKGDVGNKKPEDLSKCKVVEIGDFVLNSMNYAIGSYGISPYNGVCSPVYVIMRNRPETAEHAFVNYILSNRHYQTYAQSFGTGILDHRRAIGWEEIKQIPVALPPLEEQAAIARFLDQETGQIDGLIEKKTRFIALLKEKILGFSDSCVTGRDDSRRVLKDVDIPWAPRIPEGWTVRKGKHLFEEMARPVGPNDEIITAFRDGQVCLRSKRRTEGYTFAEKEVGYQRILKGDLVIHTMDAFAGAIGVSEDDGKATGEYAVCKPRSDEAVPEYYAYLLRCMARRNYIYVLCPSVRERAPRFRFVRFAPVKLPVPPREEQLEIVDRIERATARMKNLIALTERSIDLLREKRAALITAAVTGKIDVRAAA</sequence>
<gene>
    <name evidence="5" type="ORF">EV662_11749</name>
</gene>
<dbReference type="SUPFAM" id="SSF116734">
    <property type="entry name" value="DNA methylase specificity domain"/>
    <property type="match status" value="2"/>
</dbReference>
<comment type="similarity">
    <text evidence="1">Belongs to the type-I restriction system S methylase family.</text>
</comment>
<evidence type="ECO:0000256" key="1">
    <source>
        <dbReference type="ARBA" id="ARBA00010923"/>
    </source>
</evidence>
<dbReference type="Gene3D" id="1.10.287.1120">
    <property type="entry name" value="Bipartite methylase S protein"/>
    <property type="match status" value="1"/>
</dbReference>
<accession>A0A4R2PX21</accession>
<dbReference type="EMBL" id="SLXP01000017">
    <property type="protein sequence ID" value="TCP38815.1"/>
    <property type="molecule type" value="Genomic_DNA"/>
</dbReference>
<protein>
    <submittedName>
        <fullName evidence="5">Type I restriction enzyme S subunit</fullName>
    </submittedName>
</protein>
<dbReference type="InterPro" id="IPR000055">
    <property type="entry name" value="Restrct_endonuc_typeI_TRD"/>
</dbReference>
<organism evidence="5 6">
    <name type="scientific">Rhodovulum marinum</name>
    <dbReference type="NCBI Taxonomy" id="320662"/>
    <lineage>
        <taxon>Bacteria</taxon>
        <taxon>Pseudomonadati</taxon>
        <taxon>Pseudomonadota</taxon>
        <taxon>Alphaproteobacteria</taxon>
        <taxon>Rhodobacterales</taxon>
        <taxon>Paracoccaceae</taxon>
        <taxon>Rhodovulum</taxon>
    </lineage>
</organism>
<proteinExistence type="inferred from homology"/>
<evidence type="ECO:0000259" key="4">
    <source>
        <dbReference type="Pfam" id="PF01420"/>
    </source>
</evidence>
<keyword evidence="2" id="KW-0680">Restriction system</keyword>
<comment type="caution">
    <text evidence="5">The sequence shown here is derived from an EMBL/GenBank/DDBJ whole genome shotgun (WGS) entry which is preliminary data.</text>
</comment>
<dbReference type="GO" id="GO:0003677">
    <property type="term" value="F:DNA binding"/>
    <property type="evidence" value="ECO:0007669"/>
    <property type="project" value="UniProtKB-KW"/>
</dbReference>
<evidence type="ECO:0000313" key="5">
    <source>
        <dbReference type="EMBL" id="TCP38815.1"/>
    </source>
</evidence>
<name>A0A4R2PX21_9RHOB</name>
<dbReference type="RefSeq" id="WP_243695894.1">
    <property type="nucleotide sequence ID" value="NZ_SLXP01000017.1"/>
</dbReference>
<reference evidence="5 6" key="1">
    <citation type="submission" date="2019-03" db="EMBL/GenBank/DDBJ databases">
        <title>Genomic Encyclopedia of Type Strains, Phase IV (KMG-IV): sequencing the most valuable type-strain genomes for metagenomic binning, comparative biology and taxonomic classification.</title>
        <authorList>
            <person name="Goeker M."/>
        </authorList>
    </citation>
    <scope>NUCLEOTIDE SEQUENCE [LARGE SCALE GENOMIC DNA]</scope>
    <source>
        <strain evidence="5 6">DSM 18063</strain>
    </source>
</reference>
<evidence type="ECO:0000256" key="2">
    <source>
        <dbReference type="ARBA" id="ARBA00022747"/>
    </source>
</evidence>
<dbReference type="Proteomes" id="UP000294835">
    <property type="component" value="Unassembled WGS sequence"/>
</dbReference>
<dbReference type="PANTHER" id="PTHR43140:SF1">
    <property type="entry name" value="TYPE I RESTRICTION ENZYME ECOKI SPECIFICITY SUBUNIT"/>
    <property type="match status" value="1"/>
</dbReference>
<dbReference type="GO" id="GO:0009307">
    <property type="term" value="P:DNA restriction-modification system"/>
    <property type="evidence" value="ECO:0007669"/>
    <property type="project" value="UniProtKB-KW"/>
</dbReference>
<dbReference type="PANTHER" id="PTHR43140">
    <property type="entry name" value="TYPE-1 RESTRICTION ENZYME ECOKI SPECIFICITY PROTEIN"/>
    <property type="match status" value="1"/>
</dbReference>
<dbReference type="Pfam" id="PF01420">
    <property type="entry name" value="Methylase_S"/>
    <property type="match status" value="1"/>
</dbReference>
<dbReference type="InterPro" id="IPR044946">
    <property type="entry name" value="Restrct_endonuc_typeI_TRD_sf"/>
</dbReference>